<evidence type="ECO:0000256" key="1">
    <source>
        <dbReference type="ARBA" id="ARBA00004127"/>
    </source>
</evidence>
<keyword evidence="4 5" id="KW-0472">Membrane</keyword>
<dbReference type="AlphaFoldDB" id="A0A7S3CT70"/>
<comment type="caution">
    <text evidence="5">Lacks conserved residue(s) required for the propagation of feature annotation.</text>
</comment>
<feature type="transmembrane region" description="Helical" evidence="5">
    <location>
        <begin position="74"/>
        <end position="93"/>
    </location>
</feature>
<proteinExistence type="inferred from homology"/>
<comment type="subcellular location">
    <subcellularLocation>
        <location evidence="1">Endomembrane system</location>
        <topology evidence="1">Multi-pass membrane protein</topology>
    </subcellularLocation>
</comment>
<dbReference type="EMBL" id="HBIA01017276">
    <property type="protein sequence ID" value="CAE0236753.1"/>
    <property type="molecule type" value="Transcribed_RNA"/>
</dbReference>
<dbReference type="InterPro" id="IPR003492">
    <property type="entry name" value="Battenin_disease_Cln3"/>
</dbReference>
<protein>
    <recommendedName>
        <fullName evidence="7">Battenin</fullName>
    </recommendedName>
</protein>
<evidence type="ECO:0000256" key="2">
    <source>
        <dbReference type="ARBA" id="ARBA00022692"/>
    </source>
</evidence>
<evidence type="ECO:0000256" key="3">
    <source>
        <dbReference type="ARBA" id="ARBA00022989"/>
    </source>
</evidence>
<dbReference type="PRINTS" id="PR01315">
    <property type="entry name" value="BATTENIN"/>
</dbReference>
<evidence type="ECO:0000313" key="6">
    <source>
        <dbReference type="EMBL" id="CAE0236753.1"/>
    </source>
</evidence>
<dbReference type="GO" id="GO:0016020">
    <property type="term" value="C:membrane"/>
    <property type="evidence" value="ECO:0007669"/>
    <property type="project" value="InterPro"/>
</dbReference>
<name>A0A7S3CT70_9SPIT</name>
<dbReference type="PANTHER" id="PTHR10981:SF7">
    <property type="entry name" value="BATTENIN"/>
    <property type="match status" value="1"/>
</dbReference>
<gene>
    <name evidence="6" type="ORF">SRAS04492_LOCUS8561</name>
</gene>
<evidence type="ECO:0008006" key="7">
    <source>
        <dbReference type="Google" id="ProtNLM"/>
    </source>
</evidence>
<dbReference type="Pfam" id="PF02487">
    <property type="entry name" value="CLN3"/>
    <property type="match status" value="1"/>
</dbReference>
<comment type="similarity">
    <text evidence="5">Belongs to the battenin family.</text>
</comment>
<keyword evidence="3 5" id="KW-1133">Transmembrane helix</keyword>
<organism evidence="6">
    <name type="scientific">Strombidium rassoulzadegani</name>
    <dbReference type="NCBI Taxonomy" id="1082188"/>
    <lineage>
        <taxon>Eukaryota</taxon>
        <taxon>Sar</taxon>
        <taxon>Alveolata</taxon>
        <taxon>Ciliophora</taxon>
        <taxon>Intramacronucleata</taxon>
        <taxon>Spirotrichea</taxon>
        <taxon>Oligotrichia</taxon>
        <taxon>Strombidiidae</taxon>
        <taxon>Strombidium</taxon>
    </lineage>
</organism>
<evidence type="ECO:0000256" key="5">
    <source>
        <dbReference type="RuleBase" id="RU361113"/>
    </source>
</evidence>
<evidence type="ECO:0000256" key="4">
    <source>
        <dbReference type="ARBA" id="ARBA00023136"/>
    </source>
</evidence>
<dbReference type="PANTHER" id="PTHR10981">
    <property type="entry name" value="BATTENIN"/>
    <property type="match status" value="1"/>
</dbReference>
<reference evidence="6" key="1">
    <citation type="submission" date="2021-01" db="EMBL/GenBank/DDBJ databases">
        <authorList>
            <person name="Corre E."/>
            <person name="Pelletier E."/>
            <person name="Niang G."/>
            <person name="Scheremetjew M."/>
            <person name="Finn R."/>
            <person name="Kale V."/>
            <person name="Holt S."/>
            <person name="Cochrane G."/>
            <person name="Meng A."/>
            <person name="Brown T."/>
            <person name="Cohen L."/>
        </authorList>
    </citation>
    <scope>NUCLEOTIDE SEQUENCE</scope>
    <source>
        <strain evidence="6">Ras09</strain>
    </source>
</reference>
<dbReference type="GO" id="GO:0012505">
    <property type="term" value="C:endomembrane system"/>
    <property type="evidence" value="ECO:0007669"/>
    <property type="project" value="UniProtKB-SubCell"/>
</dbReference>
<accession>A0A7S3CT70</accession>
<feature type="transmembrane region" description="Helical" evidence="5">
    <location>
        <begin position="113"/>
        <end position="135"/>
    </location>
</feature>
<sequence length="145" mass="16759">MYLKLKDKYPDEKDTLQIKQFYTILNNSYQIGVFLSRSSLQYVQIKKVWILSALQFINFVVMFLNTKFMVIESLFILCPIYIWTGLMGGGSYVNVMKRILDLETLDSKERDIALVLTLIFNDLGVLSAATFTLIIDNTIFKAGKY</sequence>
<feature type="transmembrane region" description="Helical" evidence="5">
    <location>
        <begin position="48"/>
        <end position="68"/>
    </location>
</feature>
<keyword evidence="2 5" id="KW-0812">Transmembrane</keyword>